<dbReference type="Proteomes" id="UP000094741">
    <property type="component" value="Unassembled WGS sequence"/>
</dbReference>
<evidence type="ECO:0000313" key="5">
    <source>
        <dbReference type="EMBL" id="OEE30926.1"/>
    </source>
</evidence>
<dbReference type="OrthoDB" id="6212007at2"/>
<proteinExistence type="inferred from homology"/>
<protein>
    <submittedName>
        <fullName evidence="5">ABC transporter substrate-binding protein</fullName>
    </submittedName>
</protein>
<dbReference type="Gene3D" id="3.40.190.10">
    <property type="entry name" value="Periplasmic binding protein-like II"/>
    <property type="match status" value="3"/>
</dbReference>
<dbReference type="RefSeq" id="WP_017039919.1">
    <property type="nucleotide sequence ID" value="NZ_AJYQ02000136.1"/>
</dbReference>
<accession>A0A1E5BAI0</accession>
<feature type="domain" description="Solute-binding protein family 3/N-terminal" evidence="4">
    <location>
        <begin position="34"/>
        <end position="264"/>
    </location>
</feature>
<dbReference type="eggNOG" id="COG0715">
    <property type="taxonomic scope" value="Bacteria"/>
</dbReference>
<evidence type="ECO:0000256" key="1">
    <source>
        <dbReference type="ARBA" id="ARBA00004418"/>
    </source>
</evidence>
<dbReference type="InterPro" id="IPR001638">
    <property type="entry name" value="Solute-binding_3/MltF_N"/>
</dbReference>
<reference evidence="5 6" key="1">
    <citation type="journal article" date="2012" name="Science">
        <title>Ecological populations of bacteria act as socially cohesive units of antibiotic production and resistance.</title>
        <authorList>
            <person name="Cordero O.X."/>
            <person name="Wildschutte H."/>
            <person name="Kirkup B."/>
            <person name="Proehl S."/>
            <person name="Ngo L."/>
            <person name="Hussain F."/>
            <person name="Le Roux F."/>
            <person name="Mincer T."/>
            <person name="Polz M.F."/>
        </authorList>
    </citation>
    <scope>NUCLEOTIDE SEQUENCE [LARGE SCALE GENOMIC DNA]</scope>
    <source>
        <strain evidence="5 6">ZF-129</strain>
    </source>
</reference>
<dbReference type="GO" id="GO:0042597">
    <property type="term" value="C:periplasmic space"/>
    <property type="evidence" value="ECO:0007669"/>
    <property type="project" value="UniProtKB-SubCell"/>
</dbReference>
<dbReference type="EMBL" id="AJYQ02000136">
    <property type="protein sequence ID" value="OEE30926.1"/>
    <property type="molecule type" value="Genomic_DNA"/>
</dbReference>
<evidence type="ECO:0000256" key="3">
    <source>
        <dbReference type="ARBA" id="ARBA00022729"/>
    </source>
</evidence>
<gene>
    <name evidence="5" type="ORF">A1QO_14680</name>
</gene>
<dbReference type="PANTHER" id="PTHR30024:SF47">
    <property type="entry name" value="TAURINE-BINDING PERIPLASMIC PROTEIN"/>
    <property type="match status" value="1"/>
</dbReference>
<dbReference type="STRING" id="1187848.A1QO_14680"/>
<evidence type="ECO:0000259" key="4">
    <source>
        <dbReference type="SMART" id="SM00062"/>
    </source>
</evidence>
<dbReference type="InterPro" id="IPR015168">
    <property type="entry name" value="SsuA/THI5"/>
</dbReference>
<comment type="caution">
    <text evidence="5">The sequence shown here is derived from an EMBL/GenBank/DDBJ whole genome shotgun (WGS) entry which is preliminary data.</text>
</comment>
<evidence type="ECO:0000256" key="2">
    <source>
        <dbReference type="ARBA" id="ARBA00010742"/>
    </source>
</evidence>
<dbReference type="SMART" id="SM00062">
    <property type="entry name" value="PBPb"/>
    <property type="match status" value="1"/>
</dbReference>
<dbReference type="PANTHER" id="PTHR30024">
    <property type="entry name" value="ALIPHATIC SULFONATES-BINDING PROTEIN-RELATED"/>
    <property type="match status" value="1"/>
</dbReference>
<dbReference type="AlphaFoldDB" id="A0A1E5BAI0"/>
<comment type="similarity">
    <text evidence="2">Belongs to the bacterial solute-binding protein SsuA/TauA family.</text>
</comment>
<organism evidence="5 6">
    <name type="scientific">Vibrio genomosp. F10 str. ZF-129</name>
    <dbReference type="NCBI Taxonomy" id="1187848"/>
    <lineage>
        <taxon>Bacteria</taxon>
        <taxon>Pseudomonadati</taxon>
        <taxon>Pseudomonadota</taxon>
        <taxon>Gammaproteobacteria</taxon>
        <taxon>Vibrionales</taxon>
        <taxon>Vibrionaceae</taxon>
        <taxon>Vibrio</taxon>
    </lineage>
</organism>
<evidence type="ECO:0000313" key="6">
    <source>
        <dbReference type="Proteomes" id="UP000094741"/>
    </source>
</evidence>
<keyword evidence="3" id="KW-0732">Signal</keyword>
<dbReference type="SUPFAM" id="SSF53850">
    <property type="entry name" value="Periplasmic binding protein-like II"/>
    <property type="match status" value="1"/>
</dbReference>
<dbReference type="Pfam" id="PF09084">
    <property type="entry name" value="NMT1"/>
    <property type="match status" value="1"/>
</dbReference>
<sequence>MKIKIGLGFMFILLTALVFFIQDSSSRVVPNSSPIKIAVSQTPLSSPFIIAQHLKLFDQKHINVEFVPCSGGVACAKALFNNEVDFATASESVVMFESFKHDDLSVLTSFAESGNDLKLLALGEGKITSINELEGKKVGVVKASASEFYFDSLLIAHNLKRAQVQRVYLAPNELNNALITGGVDAISVWEPYGYAVMLESPDIINLGLEGVYNLTFNLLTRSSSEEQHMTNSVIILEQLNTAIQWMHAQPEQAKSIVAKALNIPRTQLDWSWQDYTFRLSIGNALLSNLQLQARWAIETELVERALPNYRRVLSPKALEHVMNRTVSYE</sequence>
<dbReference type="GO" id="GO:0042918">
    <property type="term" value="P:alkanesulfonate transmembrane transport"/>
    <property type="evidence" value="ECO:0007669"/>
    <property type="project" value="TreeGrafter"/>
</dbReference>
<comment type="subcellular location">
    <subcellularLocation>
        <location evidence="1">Periplasm</location>
    </subcellularLocation>
</comment>
<name>A0A1E5BAI0_9VIBR</name>